<organism evidence="1 2">
    <name type="scientific">Acrobeloides nanus</name>
    <dbReference type="NCBI Taxonomy" id="290746"/>
    <lineage>
        <taxon>Eukaryota</taxon>
        <taxon>Metazoa</taxon>
        <taxon>Ecdysozoa</taxon>
        <taxon>Nematoda</taxon>
        <taxon>Chromadorea</taxon>
        <taxon>Rhabditida</taxon>
        <taxon>Tylenchina</taxon>
        <taxon>Cephalobomorpha</taxon>
        <taxon>Cephaloboidea</taxon>
        <taxon>Cephalobidae</taxon>
        <taxon>Acrobeloides</taxon>
    </lineage>
</organism>
<name>A0A914CQS6_9BILA</name>
<sequence length="70" mass="7867">MQIPWSIDLNSIQPGCSDSLQPIFPLVRMDSEVVDFAGNVLKRERSRCMNNSELAASCLHSRGRMLMGKE</sequence>
<keyword evidence="1" id="KW-1185">Reference proteome</keyword>
<dbReference type="WBParaSite" id="ACRNAN_scaffold13433.g25228.t1">
    <property type="protein sequence ID" value="ACRNAN_scaffold13433.g25228.t1"/>
    <property type="gene ID" value="ACRNAN_scaffold13433.g25228"/>
</dbReference>
<evidence type="ECO:0000313" key="2">
    <source>
        <dbReference type="WBParaSite" id="ACRNAN_scaffold13433.g25228.t1"/>
    </source>
</evidence>
<reference evidence="2" key="1">
    <citation type="submission" date="2022-11" db="UniProtKB">
        <authorList>
            <consortium name="WormBaseParasite"/>
        </authorList>
    </citation>
    <scope>IDENTIFICATION</scope>
</reference>
<dbReference type="AlphaFoldDB" id="A0A914CQS6"/>
<protein>
    <submittedName>
        <fullName evidence="2">Uncharacterized protein</fullName>
    </submittedName>
</protein>
<accession>A0A914CQS6</accession>
<proteinExistence type="predicted"/>
<dbReference type="Proteomes" id="UP000887540">
    <property type="component" value="Unplaced"/>
</dbReference>
<evidence type="ECO:0000313" key="1">
    <source>
        <dbReference type="Proteomes" id="UP000887540"/>
    </source>
</evidence>